<keyword evidence="9 10" id="KW-0472">Membrane</keyword>
<dbReference type="SUPFAM" id="SSF110111">
    <property type="entry name" value="Ctag/Cox11"/>
    <property type="match status" value="1"/>
</dbReference>
<evidence type="ECO:0000313" key="12">
    <source>
        <dbReference type="Proteomes" id="UP000808146"/>
    </source>
</evidence>
<dbReference type="PANTHER" id="PTHR21320:SF3">
    <property type="entry name" value="CYTOCHROME C OXIDASE ASSEMBLY PROTEIN COX11, MITOCHONDRIAL-RELATED"/>
    <property type="match status" value="1"/>
</dbReference>
<keyword evidence="6" id="KW-0735">Signal-anchor</keyword>
<dbReference type="GO" id="GO:0005507">
    <property type="term" value="F:copper ion binding"/>
    <property type="evidence" value="ECO:0007669"/>
    <property type="project" value="InterPro"/>
</dbReference>
<reference evidence="11" key="1">
    <citation type="submission" date="2020-10" db="EMBL/GenBank/DDBJ databases">
        <title>Connecting structure to function with the recovery of over 1000 high-quality activated sludge metagenome-assembled genomes encoding full-length rRNA genes using long-read sequencing.</title>
        <authorList>
            <person name="Singleton C.M."/>
            <person name="Petriglieri F."/>
            <person name="Kristensen J.M."/>
            <person name="Kirkegaard R.H."/>
            <person name="Michaelsen T.Y."/>
            <person name="Andersen M.H."/>
            <person name="Karst S.M."/>
            <person name="Dueholm M.S."/>
            <person name="Nielsen P.H."/>
            <person name="Albertsen M."/>
        </authorList>
    </citation>
    <scope>NUCLEOTIDE SEQUENCE</scope>
    <source>
        <strain evidence="11">OdNE_18-Q3-R46-58_BAT3C.305</strain>
    </source>
</reference>
<evidence type="ECO:0000256" key="7">
    <source>
        <dbReference type="ARBA" id="ARBA00022989"/>
    </source>
</evidence>
<dbReference type="PIRSF" id="PIRSF005413">
    <property type="entry name" value="COX11"/>
    <property type="match status" value="1"/>
</dbReference>
<evidence type="ECO:0000256" key="4">
    <source>
        <dbReference type="ARBA" id="ARBA00015384"/>
    </source>
</evidence>
<evidence type="ECO:0000256" key="6">
    <source>
        <dbReference type="ARBA" id="ARBA00022968"/>
    </source>
</evidence>
<dbReference type="Pfam" id="PF04442">
    <property type="entry name" value="CtaG_Cox11"/>
    <property type="match status" value="1"/>
</dbReference>
<dbReference type="NCBIfam" id="NF003465">
    <property type="entry name" value="PRK05089.1"/>
    <property type="match status" value="1"/>
</dbReference>
<gene>
    <name evidence="11" type="ORF">IPN75_09920</name>
</gene>
<comment type="caution">
    <text evidence="11">The sequence shown here is derived from an EMBL/GenBank/DDBJ whole genome shotgun (WGS) entry which is preliminary data.</text>
</comment>
<sequence>MEETQSPPPGNRRLVRRLLILVVAAFVFAFAMVPLYNVLCEATGFNGKTGGQKPVRDGFGVGGLKVEGAPASSIDYTRKIRVEFTGTVMPGLSWDMRPLTFSLDVHPGDLQQVSYLVRNTSDHAITGQAVPSVTPGRAAQYFDKIECFCFSQQTLAPGEAQELPLAFIIKPDVDRDITHITLSYAFFGVDGQRQTLTSAREAR</sequence>
<dbReference type="InterPro" id="IPR007533">
    <property type="entry name" value="Cyt_c_oxidase_assmbl_CtaG"/>
</dbReference>
<evidence type="ECO:0000256" key="3">
    <source>
        <dbReference type="ARBA" id="ARBA00009620"/>
    </source>
</evidence>
<dbReference type="GO" id="GO:0005886">
    <property type="term" value="C:plasma membrane"/>
    <property type="evidence" value="ECO:0007669"/>
    <property type="project" value="UniProtKB-SubCell"/>
</dbReference>
<comment type="function">
    <text evidence="1">Exerts its effect at some terminal stage of cytochrome c oxidase synthesis, probably by being involved in the insertion of the copper B into subunit I.</text>
</comment>
<dbReference type="EMBL" id="JADKBR010000011">
    <property type="protein sequence ID" value="MBK8890687.1"/>
    <property type="molecule type" value="Genomic_DNA"/>
</dbReference>
<protein>
    <recommendedName>
        <fullName evidence="4">Cytochrome c oxidase assembly protein CtaG</fullName>
    </recommendedName>
</protein>
<evidence type="ECO:0000256" key="5">
    <source>
        <dbReference type="ARBA" id="ARBA00022692"/>
    </source>
</evidence>
<evidence type="ECO:0000313" key="11">
    <source>
        <dbReference type="EMBL" id="MBK8890687.1"/>
    </source>
</evidence>
<comment type="similarity">
    <text evidence="3">Belongs to the COX11/CtaG family.</text>
</comment>
<evidence type="ECO:0000256" key="10">
    <source>
        <dbReference type="SAM" id="Phobius"/>
    </source>
</evidence>
<comment type="subcellular location">
    <subcellularLocation>
        <location evidence="2">Cell inner membrane</location>
        <topology evidence="2">Single-pass type II membrane protein</topology>
        <orientation evidence="2">Periplasmic side</orientation>
    </subcellularLocation>
</comment>
<dbReference type="AlphaFoldDB" id="A0A9D7QKQ9"/>
<evidence type="ECO:0000256" key="2">
    <source>
        <dbReference type="ARBA" id="ARBA00004382"/>
    </source>
</evidence>
<dbReference type="PANTHER" id="PTHR21320">
    <property type="entry name" value="CYTOCHROME C OXIDASE ASSEMBLY PROTEIN COX11-RELATED"/>
    <property type="match status" value="1"/>
</dbReference>
<evidence type="ECO:0000256" key="9">
    <source>
        <dbReference type="ARBA" id="ARBA00023136"/>
    </source>
</evidence>
<dbReference type="Proteomes" id="UP000808146">
    <property type="component" value="Unassembled WGS sequence"/>
</dbReference>
<accession>A0A9D7QKQ9</accession>
<keyword evidence="5 10" id="KW-0812">Transmembrane</keyword>
<keyword evidence="7 10" id="KW-1133">Transmembrane helix</keyword>
<evidence type="ECO:0000256" key="8">
    <source>
        <dbReference type="ARBA" id="ARBA00023008"/>
    </source>
</evidence>
<proteinExistence type="inferred from homology"/>
<evidence type="ECO:0000256" key="1">
    <source>
        <dbReference type="ARBA" id="ARBA00004007"/>
    </source>
</evidence>
<feature type="transmembrane region" description="Helical" evidence="10">
    <location>
        <begin position="18"/>
        <end position="39"/>
    </location>
</feature>
<dbReference type="Gene3D" id="2.60.370.10">
    <property type="entry name" value="Ctag/Cox11"/>
    <property type="match status" value="1"/>
</dbReference>
<keyword evidence="8" id="KW-0186">Copper</keyword>
<name>A0A9D7QKQ9_9RHOO</name>
<dbReference type="InterPro" id="IPR023471">
    <property type="entry name" value="CtaG/Cox11_dom_sf"/>
</dbReference>
<organism evidence="11 12">
    <name type="scientific">Candidatus Dechloromonas phosphorivorans</name>
    <dbReference type="NCBI Taxonomy" id="2899244"/>
    <lineage>
        <taxon>Bacteria</taxon>
        <taxon>Pseudomonadati</taxon>
        <taxon>Pseudomonadota</taxon>
        <taxon>Betaproteobacteria</taxon>
        <taxon>Rhodocyclales</taxon>
        <taxon>Azonexaceae</taxon>
        <taxon>Dechloromonas</taxon>
    </lineage>
</organism>